<dbReference type="SMART" id="SM00327">
    <property type="entry name" value="VWA"/>
    <property type="match status" value="1"/>
</dbReference>
<dbReference type="STRING" id="1943.AQJ64_15685"/>
<organism evidence="3 4">
    <name type="scientific">Streptomyces griseoruber</name>
    <dbReference type="NCBI Taxonomy" id="1943"/>
    <lineage>
        <taxon>Bacteria</taxon>
        <taxon>Bacillati</taxon>
        <taxon>Actinomycetota</taxon>
        <taxon>Actinomycetes</taxon>
        <taxon>Kitasatosporales</taxon>
        <taxon>Streptomycetaceae</taxon>
        <taxon>Streptomyces</taxon>
    </lineage>
</organism>
<feature type="domain" description="VWFA" evidence="2">
    <location>
        <begin position="32"/>
        <end position="238"/>
    </location>
</feature>
<evidence type="ECO:0000313" key="4">
    <source>
        <dbReference type="Proteomes" id="UP000052982"/>
    </source>
</evidence>
<comment type="caution">
    <text evidence="3">The sequence shown here is derived from an EMBL/GenBank/DDBJ whole genome shotgun (WGS) entry which is preliminary data.</text>
</comment>
<dbReference type="OrthoDB" id="9806395at2"/>
<dbReference type="InterPro" id="IPR002035">
    <property type="entry name" value="VWF_A"/>
</dbReference>
<dbReference type="AlphaFoldDB" id="A0A101T1R8"/>
<evidence type="ECO:0000256" key="1">
    <source>
        <dbReference type="SAM" id="MobiDB-lite"/>
    </source>
</evidence>
<dbReference type="InterPro" id="IPR036465">
    <property type="entry name" value="vWFA_dom_sf"/>
</dbReference>
<feature type="compositionally biased region" description="Acidic residues" evidence="1">
    <location>
        <begin position="254"/>
        <end position="264"/>
    </location>
</feature>
<proteinExistence type="predicted"/>
<gene>
    <name evidence="3" type="ORF">AQJ64_15685</name>
</gene>
<accession>A0A101T1R8</accession>
<evidence type="ECO:0000259" key="2">
    <source>
        <dbReference type="PROSITE" id="PS50234"/>
    </source>
</evidence>
<dbReference type="RefSeq" id="WP_055632391.1">
    <property type="nucleotide sequence ID" value="NZ_JBIRRP010000016.1"/>
</dbReference>
<protein>
    <recommendedName>
        <fullName evidence="2">VWFA domain-containing protein</fullName>
    </recommendedName>
</protein>
<sequence length="275" mass="29896">MSVFDDFDEMFGGSADPTDDIDLHPGTYHRRVVILLIDVSGSMRFAEKGTRPIDELNRSLRAWLPDIRRQGEGPLRAVEFAVVTFGGDGVRAVTGDPRRPEAELAEDGGVFVPAAELDLGDLTASGTTPMVEALEFALRLGDRRVEHLADRHGLQTGQVRLILFSDGAPNDELPADAWRSVADLIATRRRQRRLLFLAFGAPGADEEILRTLATDRGYIPLTDLDFAALLDLVLVATSADDPYTAVWEQADWDAEGDAAEDAAEGDGAGSRGRRP</sequence>
<feature type="region of interest" description="Disordered" evidence="1">
    <location>
        <begin position="254"/>
        <end position="275"/>
    </location>
</feature>
<dbReference type="PROSITE" id="PS50234">
    <property type="entry name" value="VWFA"/>
    <property type="match status" value="1"/>
</dbReference>
<keyword evidence="4" id="KW-1185">Reference proteome</keyword>
<feature type="compositionally biased region" description="Gly residues" evidence="1">
    <location>
        <begin position="266"/>
        <end position="275"/>
    </location>
</feature>
<dbReference type="SUPFAM" id="SSF53300">
    <property type="entry name" value="vWA-like"/>
    <property type="match status" value="1"/>
</dbReference>
<dbReference type="EMBL" id="LMWW01000018">
    <property type="protein sequence ID" value="KUN84202.1"/>
    <property type="molecule type" value="Genomic_DNA"/>
</dbReference>
<reference evidence="3 4" key="1">
    <citation type="submission" date="2015-10" db="EMBL/GenBank/DDBJ databases">
        <title>Draft genome sequence of Streptomyces griseoruber DSM 40281, type strain for the species Streptomyces griseoruber.</title>
        <authorList>
            <person name="Ruckert C."/>
            <person name="Winkler A."/>
            <person name="Kalinowski J."/>
            <person name="Kampfer P."/>
            <person name="Glaeser S."/>
        </authorList>
    </citation>
    <scope>NUCLEOTIDE SEQUENCE [LARGE SCALE GENOMIC DNA]</scope>
    <source>
        <strain evidence="3 4">DSM 40281</strain>
    </source>
</reference>
<dbReference type="Gene3D" id="3.40.50.410">
    <property type="entry name" value="von Willebrand factor, type A domain"/>
    <property type="match status" value="1"/>
</dbReference>
<dbReference type="Proteomes" id="UP000052982">
    <property type="component" value="Unassembled WGS sequence"/>
</dbReference>
<name>A0A101T1R8_9ACTN</name>
<evidence type="ECO:0000313" key="3">
    <source>
        <dbReference type="EMBL" id="KUN84202.1"/>
    </source>
</evidence>